<dbReference type="KEGG" id="loa:LOAG_00061"/>
<dbReference type="OMA" id="VEQNPWE"/>
<dbReference type="Pfam" id="PF06910">
    <property type="entry name" value="MEA1"/>
    <property type="match status" value="1"/>
</dbReference>
<reference evidence="4" key="2">
    <citation type="submission" date="2016-11" db="UniProtKB">
        <authorList>
            <consortium name="WormBaseParasite"/>
        </authorList>
    </citation>
    <scope>IDENTIFICATION</scope>
</reference>
<reference evidence="2 3" key="1">
    <citation type="submission" date="2012-04" db="EMBL/GenBank/DDBJ databases">
        <title>The Genome Sequence of Loa loa.</title>
        <authorList>
            <consortium name="The Broad Institute Genome Sequencing Platform"/>
            <consortium name="Broad Institute Genome Sequencing Center for Infectious Disease"/>
            <person name="Nutman T.B."/>
            <person name="Fink D.L."/>
            <person name="Russ C."/>
            <person name="Young S."/>
            <person name="Zeng Q."/>
            <person name="Gargeya S."/>
            <person name="Alvarado L."/>
            <person name="Berlin A."/>
            <person name="Chapman S.B."/>
            <person name="Chen Z."/>
            <person name="Freedman E."/>
            <person name="Gellesch M."/>
            <person name="Goldberg J."/>
            <person name="Griggs A."/>
            <person name="Gujja S."/>
            <person name="Heilman E.R."/>
            <person name="Heiman D."/>
            <person name="Howarth C."/>
            <person name="Mehta T."/>
            <person name="Neiman D."/>
            <person name="Pearson M."/>
            <person name="Roberts A."/>
            <person name="Saif S."/>
            <person name="Shea T."/>
            <person name="Shenoy N."/>
            <person name="Sisk P."/>
            <person name="Stolte C."/>
            <person name="Sykes S."/>
            <person name="White J."/>
            <person name="Yandava C."/>
            <person name="Haas B."/>
            <person name="Henn M.R."/>
            <person name="Nusbaum C."/>
            <person name="Birren B."/>
        </authorList>
    </citation>
    <scope>NUCLEOTIDE SEQUENCE [LARGE SCALE GENOMIC DNA]</scope>
</reference>
<evidence type="ECO:0000313" key="4">
    <source>
        <dbReference type="WBParaSite" id="EN70_551"/>
    </source>
</evidence>
<proteinExistence type="predicted"/>
<dbReference type="Proteomes" id="UP000095285">
    <property type="component" value="Unassembled WGS sequence"/>
</dbReference>
<dbReference type="GeneID" id="9937429"/>
<dbReference type="RefSeq" id="XP_003135650.1">
    <property type="nucleotide sequence ID" value="XM_003135602.2"/>
</dbReference>
<gene>
    <name evidence="2 4" type="ORF">LOAG_00061</name>
</gene>
<feature type="region of interest" description="Disordered" evidence="1">
    <location>
        <begin position="28"/>
        <end position="55"/>
    </location>
</feature>
<dbReference type="CTD" id="9937429"/>
<keyword evidence="3" id="KW-1185">Reference proteome</keyword>
<accession>A0A1S0UBZ5</accession>
<protein>
    <submittedName>
        <fullName evidence="4">Ovule protein</fullName>
    </submittedName>
</protein>
<organism evidence="3 4">
    <name type="scientific">Loa loa</name>
    <name type="common">Eye worm</name>
    <name type="synonym">Filaria loa</name>
    <dbReference type="NCBI Taxonomy" id="7209"/>
    <lineage>
        <taxon>Eukaryota</taxon>
        <taxon>Metazoa</taxon>
        <taxon>Ecdysozoa</taxon>
        <taxon>Nematoda</taxon>
        <taxon>Chromadorea</taxon>
        <taxon>Rhabditida</taxon>
        <taxon>Spirurina</taxon>
        <taxon>Spiruromorpha</taxon>
        <taxon>Filarioidea</taxon>
        <taxon>Onchocercidae</taxon>
        <taxon>Loa</taxon>
    </lineage>
</organism>
<dbReference type="AlphaFoldDB" id="A0A1I7VRK4"/>
<evidence type="ECO:0000256" key="1">
    <source>
        <dbReference type="SAM" id="MobiDB-lite"/>
    </source>
</evidence>
<dbReference type="OrthoDB" id="5593200at2759"/>
<evidence type="ECO:0000313" key="3">
    <source>
        <dbReference type="Proteomes" id="UP000095285"/>
    </source>
</evidence>
<accession>A0A1I7VRK4</accession>
<evidence type="ECO:0000313" key="2">
    <source>
        <dbReference type="EMBL" id="EFO28415.1"/>
    </source>
</evidence>
<sequence>MNSLYDFLYFQEPYSECARYPDYNYAMGPSPVEQNPWERYDSDNDDGNRDSDDGWRVGYEVEMRGIGVEEYAYGGDDISETKSNSCDESDGDLYAGYRILPTLDDSFEVASTDHERTSAVVQKDVEEVVSSENANFGLEFDVAKSIELTEDKIEHIKKAMSTFTLPAPSWAKGIDSDNELKKLLQKLKSK</sequence>
<dbReference type="EMBL" id="JH712066">
    <property type="protein sequence ID" value="EFO28415.1"/>
    <property type="molecule type" value="Genomic_DNA"/>
</dbReference>
<name>A0A1I7VRK4_LOALO</name>
<dbReference type="WBParaSite" id="EN70_551">
    <property type="protein sequence ID" value="EN70_551"/>
    <property type="gene ID" value="EN70_551"/>
</dbReference>
<feature type="compositionally biased region" description="Basic and acidic residues" evidence="1">
    <location>
        <begin position="36"/>
        <end position="55"/>
    </location>
</feature>